<dbReference type="Proteomes" id="UP000003959">
    <property type="component" value="Unassembled WGS sequence"/>
</dbReference>
<dbReference type="InterPro" id="IPR049240">
    <property type="entry name" value="DUF6875"/>
</dbReference>
<protein>
    <recommendedName>
        <fullName evidence="1">DUF6875 domain-containing protein</fullName>
    </recommendedName>
</protein>
<reference evidence="3" key="1">
    <citation type="journal article" date="2011" name="Proc. Natl. Acad. Sci. U.S.A.">
        <title>Genomic insights into the physiology and ecology of the marine filamentous cyanobacterium Lyngbya majuscula.</title>
        <authorList>
            <person name="Jones A.C."/>
            <person name="Monroe E.A."/>
            <person name="Podell S."/>
            <person name="Hess W.R."/>
            <person name="Klages S."/>
            <person name="Esquenazi E."/>
            <person name="Niessen S."/>
            <person name="Hoover H."/>
            <person name="Rothmann M."/>
            <person name="Lasken R.S."/>
            <person name="Yates J.R.III."/>
            <person name="Reinhardt R."/>
            <person name="Kube M."/>
            <person name="Burkart M.D."/>
            <person name="Allen E.E."/>
            <person name="Dorrestein P.C."/>
            <person name="Gerwick W.H."/>
            <person name="Gerwick L."/>
        </authorList>
    </citation>
    <scope>NUCLEOTIDE SEQUENCE [LARGE SCALE GENOMIC DNA]</scope>
    <source>
        <strain evidence="3">3L</strain>
    </source>
</reference>
<evidence type="ECO:0000259" key="1">
    <source>
        <dbReference type="Pfam" id="PF21780"/>
    </source>
</evidence>
<dbReference type="eggNOG" id="COG0142">
    <property type="taxonomic scope" value="Bacteria"/>
</dbReference>
<dbReference type="OrthoDB" id="8420726at2"/>
<keyword evidence="3" id="KW-1185">Reference proteome</keyword>
<name>F4XR80_9CYAN</name>
<sequence length="275" mass="30593">MIKDLDNKTANTLRSSGTKVNGCPVNGKDVASKVIPDEIFKSTSPIVSLRPISKVMESSAKGSPLWKTCEWIKNFLARPHHELGRKGSVCPFIPTSLQTDGLWLAEITDNDLSVDDIGNMFLQYRELFLKTEPVQGAGALNKAFIIVLPKLGENAARIIDEIHGRYKEEFVGMGLMLGEFYMGNQSPGLHNEDFKPMCSPLPVLGIRYMADLDLPFFTRDVIPPLDRIFYLRSYIQSLSGKLSKAKLNRALDALVQAELEVRVQDTLDIPSAQLV</sequence>
<proteinExistence type="predicted"/>
<dbReference type="HOGENOM" id="CLU_1011273_0_0_3"/>
<feature type="domain" description="DUF6875" evidence="1">
    <location>
        <begin position="68"/>
        <end position="240"/>
    </location>
</feature>
<evidence type="ECO:0000313" key="3">
    <source>
        <dbReference type="Proteomes" id="UP000003959"/>
    </source>
</evidence>
<dbReference type="AlphaFoldDB" id="F4XR80"/>
<organism evidence="2 3">
    <name type="scientific">Moorena producens 3L</name>
    <dbReference type="NCBI Taxonomy" id="489825"/>
    <lineage>
        <taxon>Bacteria</taxon>
        <taxon>Bacillati</taxon>
        <taxon>Cyanobacteriota</taxon>
        <taxon>Cyanophyceae</taxon>
        <taxon>Coleofasciculales</taxon>
        <taxon>Coleofasciculaceae</taxon>
        <taxon>Moorena</taxon>
    </lineage>
</organism>
<evidence type="ECO:0000313" key="2">
    <source>
        <dbReference type="EMBL" id="EGJ32903.1"/>
    </source>
</evidence>
<accession>F4XR80</accession>
<dbReference type="Pfam" id="PF21780">
    <property type="entry name" value="DUF6875"/>
    <property type="match status" value="1"/>
</dbReference>
<dbReference type="EMBL" id="GL890878">
    <property type="protein sequence ID" value="EGJ32903.1"/>
    <property type="molecule type" value="Genomic_DNA"/>
</dbReference>
<gene>
    <name evidence="2" type="ORF">LYNGBM3L_57200</name>
</gene>
<dbReference type="RefSeq" id="WP_008183513.1">
    <property type="nucleotide sequence ID" value="NZ_GL890878.1"/>
</dbReference>